<feature type="chain" id="PRO_5043946419" evidence="5">
    <location>
        <begin position="23"/>
        <end position="646"/>
    </location>
</feature>
<evidence type="ECO:0000313" key="6">
    <source>
        <dbReference type="EMBL" id="KAL0395729.1"/>
    </source>
</evidence>
<dbReference type="GO" id="GO:0016788">
    <property type="term" value="F:hydrolase activity, acting on ester bonds"/>
    <property type="evidence" value="ECO:0007669"/>
    <property type="project" value="InterPro"/>
</dbReference>
<dbReference type="PANTHER" id="PTHR22835">
    <property type="entry name" value="ZINC FINGER FYVE DOMAIN CONTAINING PROTEIN"/>
    <property type="match status" value="1"/>
</dbReference>
<organism evidence="6">
    <name type="scientific">Sesamum calycinum</name>
    <dbReference type="NCBI Taxonomy" id="2727403"/>
    <lineage>
        <taxon>Eukaryota</taxon>
        <taxon>Viridiplantae</taxon>
        <taxon>Streptophyta</taxon>
        <taxon>Embryophyta</taxon>
        <taxon>Tracheophyta</taxon>
        <taxon>Spermatophyta</taxon>
        <taxon>Magnoliopsida</taxon>
        <taxon>eudicotyledons</taxon>
        <taxon>Gunneridae</taxon>
        <taxon>Pentapetalae</taxon>
        <taxon>asterids</taxon>
        <taxon>lamiids</taxon>
        <taxon>Lamiales</taxon>
        <taxon>Pedaliaceae</taxon>
        <taxon>Sesamum</taxon>
    </lineage>
</organism>
<name>A0AAW2STV8_9LAMI</name>
<dbReference type="AlphaFoldDB" id="A0AAW2STV8"/>
<reference evidence="6" key="2">
    <citation type="journal article" date="2024" name="Plant">
        <title>Genomic evolution and insights into agronomic trait innovations of Sesamum species.</title>
        <authorList>
            <person name="Miao H."/>
            <person name="Wang L."/>
            <person name="Qu L."/>
            <person name="Liu H."/>
            <person name="Sun Y."/>
            <person name="Le M."/>
            <person name="Wang Q."/>
            <person name="Wei S."/>
            <person name="Zheng Y."/>
            <person name="Lin W."/>
            <person name="Duan Y."/>
            <person name="Cao H."/>
            <person name="Xiong S."/>
            <person name="Wang X."/>
            <person name="Wei L."/>
            <person name="Li C."/>
            <person name="Ma Q."/>
            <person name="Ju M."/>
            <person name="Zhao R."/>
            <person name="Li G."/>
            <person name="Mu C."/>
            <person name="Tian Q."/>
            <person name="Mei H."/>
            <person name="Zhang T."/>
            <person name="Gao T."/>
            <person name="Zhang H."/>
        </authorList>
    </citation>
    <scope>NUCLEOTIDE SEQUENCE</scope>
    <source>
        <strain evidence="6">KEN8</strain>
    </source>
</reference>
<proteinExistence type="inferred from homology"/>
<dbReference type="CDD" id="cd01837">
    <property type="entry name" value="SGNH_plant_lipase_like"/>
    <property type="match status" value="1"/>
</dbReference>
<evidence type="ECO:0000256" key="4">
    <source>
        <dbReference type="ARBA" id="ARBA00023180"/>
    </source>
</evidence>
<dbReference type="InterPro" id="IPR035669">
    <property type="entry name" value="SGNH_plant_lipase-like"/>
</dbReference>
<comment type="similarity">
    <text evidence="1">Belongs to the 'GDSL' lipolytic enzyme family.</text>
</comment>
<dbReference type="InterPro" id="IPR036514">
    <property type="entry name" value="SGNH_hydro_sf"/>
</dbReference>
<protein>
    <submittedName>
        <fullName evidence="6">GDSL esterase/lipase</fullName>
    </submittedName>
</protein>
<comment type="caution">
    <text evidence="6">The sequence shown here is derived from an EMBL/GenBank/DDBJ whole genome shotgun (WGS) entry which is preliminary data.</text>
</comment>
<evidence type="ECO:0000256" key="3">
    <source>
        <dbReference type="ARBA" id="ARBA00022801"/>
    </source>
</evidence>
<sequence length="646" mass="70858">MACARILYVTVILVSMALDNVARRIPLLPPCDFPAIYNFGDSNSDTGGISAAFGRIPPPYGQSFFPRPAGRASDGRLVIDFIAEHLGLPYLSSYLDSIGTNFGHGANFAAGGSAIRRQNETIFQSGISPFSLDVQTVHFDRFKAQNTEIYHRARNLSDRRQVPRPQEFSRALYTFDIGQNDLVAGFRQLSTPRLRAAIPDIVNQLAAAVTHLYQQGARAFWIHNTGPVGCLPTATLYIRKAKTDKYGCNKDQNGMALEFNRQLKARVSKLRAELPQAALVYVDVYSAKYHLISNSKTYDTGGIAAAFYPPASPSGETYFGRPVGRASDGRLIIDFIADNLGVPYLSPYLDSVGSSYENGANFATGGATILRPNGSWFDSGLSPFNLEIQVEHFTQFKDRTAYLYGQAQNECTRKRLPKPENFSEALFTLDIGQNDVAVGIRSLSYELQQAAVPNIISQFIAQVRGLYERGARTFWVHNTGPIGCLPVAIAKVKDPAPGYLDENGCVKSQNDIALLFNKELKDEIVKLRAEVSDAAIVYVDMYAAKYELITNAKNQGFEDPFKICCGYHGIGYDVWCGNKGNVNGTEVYAGSCEDPSKIISWDGVHYTEAANHWIANRVGNGSMSDPSIPITSACHARANLSALGFF</sequence>
<evidence type="ECO:0000256" key="1">
    <source>
        <dbReference type="ARBA" id="ARBA00008668"/>
    </source>
</evidence>
<keyword evidence="4" id="KW-0325">Glycoprotein</keyword>
<evidence type="ECO:0000256" key="2">
    <source>
        <dbReference type="ARBA" id="ARBA00022729"/>
    </source>
</evidence>
<keyword evidence="3" id="KW-0378">Hydrolase</keyword>
<evidence type="ECO:0000256" key="5">
    <source>
        <dbReference type="SAM" id="SignalP"/>
    </source>
</evidence>
<dbReference type="PANTHER" id="PTHR22835:SF669">
    <property type="entry name" value="ALPHA-L-FUCOSIDASE"/>
    <property type="match status" value="1"/>
</dbReference>
<feature type="signal peptide" evidence="5">
    <location>
        <begin position="1"/>
        <end position="22"/>
    </location>
</feature>
<accession>A0AAW2STV8</accession>
<dbReference type="Gene3D" id="3.40.50.1110">
    <property type="entry name" value="SGNH hydrolase"/>
    <property type="match status" value="2"/>
</dbReference>
<keyword evidence="2 5" id="KW-0732">Signal</keyword>
<dbReference type="Pfam" id="PF00657">
    <property type="entry name" value="Lipase_GDSL"/>
    <property type="match status" value="2"/>
</dbReference>
<dbReference type="EMBL" id="JACGWM010000001">
    <property type="protein sequence ID" value="KAL0395729.1"/>
    <property type="molecule type" value="Genomic_DNA"/>
</dbReference>
<reference evidence="6" key="1">
    <citation type="submission" date="2020-06" db="EMBL/GenBank/DDBJ databases">
        <authorList>
            <person name="Li T."/>
            <person name="Hu X."/>
            <person name="Zhang T."/>
            <person name="Song X."/>
            <person name="Zhang H."/>
            <person name="Dai N."/>
            <person name="Sheng W."/>
            <person name="Hou X."/>
            <person name="Wei L."/>
        </authorList>
    </citation>
    <scope>NUCLEOTIDE SEQUENCE</scope>
    <source>
        <strain evidence="6">KEN8</strain>
        <tissue evidence="6">Leaf</tissue>
    </source>
</reference>
<gene>
    <name evidence="6" type="ORF">Scaly_0021300</name>
</gene>
<dbReference type="SUPFAM" id="SSF52266">
    <property type="entry name" value="SGNH hydrolase"/>
    <property type="match status" value="1"/>
</dbReference>
<dbReference type="InterPro" id="IPR001087">
    <property type="entry name" value="GDSL"/>
</dbReference>